<evidence type="ECO:0000256" key="4">
    <source>
        <dbReference type="ARBA" id="ARBA00022912"/>
    </source>
</evidence>
<dbReference type="Gene3D" id="3.40.50.2300">
    <property type="match status" value="1"/>
</dbReference>
<dbReference type="EMBL" id="DVMZ01000129">
    <property type="protein sequence ID" value="HIU59407.1"/>
    <property type="molecule type" value="Genomic_DNA"/>
</dbReference>
<organism evidence="8 9">
    <name type="scientific">Candidatus Scatosoma pullistercoris</name>
    <dbReference type="NCBI Taxonomy" id="2840934"/>
    <lineage>
        <taxon>Bacteria</taxon>
        <taxon>Bacillati</taxon>
        <taxon>Bacillota</taxon>
        <taxon>Clostridia</taxon>
        <taxon>Candidatus Scatosoma</taxon>
    </lineage>
</organism>
<evidence type="ECO:0000256" key="6">
    <source>
        <dbReference type="PIRSR" id="PIRSR617867-1"/>
    </source>
</evidence>
<dbReference type="EC" id="3.1.3.48" evidence="2"/>
<evidence type="ECO:0000259" key="7">
    <source>
        <dbReference type="SMART" id="SM00226"/>
    </source>
</evidence>
<feature type="active site" description="Nucleophile" evidence="6">
    <location>
        <position position="8"/>
    </location>
</feature>
<protein>
    <recommendedName>
        <fullName evidence="2">protein-tyrosine-phosphatase</fullName>
        <ecNumber evidence="2">3.1.3.48</ecNumber>
    </recommendedName>
</protein>
<dbReference type="Pfam" id="PF01451">
    <property type="entry name" value="LMWPc"/>
    <property type="match status" value="1"/>
</dbReference>
<gene>
    <name evidence="8" type="ORF">IAC57_04815</name>
</gene>
<evidence type="ECO:0000313" key="8">
    <source>
        <dbReference type="EMBL" id="HIU59407.1"/>
    </source>
</evidence>
<feature type="active site" evidence="6">
    <location>
        <position position="14"/>
    </location>
</feature>
<evidence type="ECO:0000256" key="1">
    <source>
        <dbReference type="ARBA" id="ARBA00011063"/>
    </source>
</evidence>
<dbReference type="InterPro" id="IPR017867">
    <property type="entry name" value="Tyr_phospatase_low_mol_wt"/>
</dbReference>
<dbReference type="CDD" id="cd16343">
    <property type="entry name" value="LMWPTP"/>
    <property type="match status" value="1"/>
</dbReference>
<sequence>MYKIMFVCHGNICRSPMAEFVMKDLVRKAGREGEFFIASSGVSSEEIWGDTGNPVYPPVRALLAARGISCGDKRAVQLTKADGDRYDLFVCMDEGNLRGAKRILGAGNAGKCRKLLSFAGGDEDVSDPWYTRDFQTAYEDILRGCQGILEEV</sequence>
<dbReference type="InterPro" id="IPR023485">
    <property type="entry name" value="Ptyr_pPase"/>
</dbReference>
<reference evidence="8" key="2">
    <citation type="journal article" date="2021" name="PeerJ">
        <title>Extensive microbial diversity within the chicken gut microbiome revealed by metagenomics and culture.</title>
        <authorList>
            <person name="Gilroy R."/>
            <person name="Ravi A."/>
            <person name="Getino M."/>
            <person name="Pursley I."/>
            <person name="Horton D.L."/>
            <person name="Alikhan N.F."/>
            <person name="Baker D."/>
            <person name="Gharbi K."/>
            <person name="Hall N."/>
            <person name="Watson M."/>
            <person name="Adriaenssens E.M."/>
            <person name="Foster-Nyarko E."/>
            <person name="Jarju S."/>
            <person name="Secka A."/>
            <person name="Antonio M."/>
            <person name="Oren A."/>
            <person name="Chaudhuri R.R."/>
            <person name="La Ragione R."/>
            <person name="Hildebrand F."/>
            <person name="Pallen M.J."/>
        </authorList>
    </citation>
    <scope>NUCLEOTIDE SEQUENCE</scope>
    <source>
        <strain evidence="8">11687</strain>
    </source>
</reference>
<evidence type="ECO:0000256" key="3">
    <source>
        <dbReference type="ARBA" id="ARBA00022801"/>
    </source>
</evidence>
<reference evidence="8" key="1">
    <citation type="submission" date="2020-10" db="EMBL/GenBank/DDBJ databases">
        <authorList>
            <person name="Gilroy R."/>
        </authorList>
    </citation>
    <scope>NUCLEOTIDE SEQUENCE</scope>
    <source>
        <strain evidence="8">11687</strain>
    </source>
</reference>
<dbReference type="AlphaFoldDB" id="A0A9D1SH24"/>
<evidence type="ECO:0000313" key="9">
    <source>
        <dbReference type="Proteomes" id="UP000824081"/>
    </source>
</evidence>
<comment type="catalytic activity">
    <reaction evidence="5">
        <text>O-phospho-L-tyrosyl-[protein] + H2O = L-tyrosyl-[protein] + phosphate</text>
        <dbReference type="Rhea" id="RHEA:10684"/>
        <dbReference type="Rhea" id="RHEA-COMP:10136"/>
        <dbReference type="Rhea" id="RHEA-COMP:20101"/>
        <dbReference type="ChEBI" id="CHEBI:15377"/>
        <dbReference type="ChEBI" id="CHEBI:43474"/>
        <dbReference type="ChEBI" id="CHEBI:46858"/>
        <dbReference type="ChEBI" id="CHEBI:61978"/>
        <dbReference type="EC" id="3.1.3.48"/>
    </reaction>
</comment>
<comment type="similarity">
    <text evidence="1">Belongs to the low molecular weight phosphotyrosine protein phosphatase family.</text>
</comment>
<keyword evidence="3" id="KW-0378">Hydrolase</keyword>
<dbReference type="InterPro" id="IPR050438">
    <property type="entry name" value="LMW_PTPase"/>
</dbReference>
<dbReference type="Proteomes" id="UP000824081">
    <property type="component" value="Unassembled WGS sequence"/>
</dbReference>
<dbReference type="InterPro" id="IPR036196">
    <property type="entry name" value="Ptyr_pPase_sf"/>
</dbReference>
<dbReference type="SMART" id="SM00226">
    <property type="entry name" value="LMWPc"/>
    <property type="match status" value="1"/>
</dbReference>
<evidence type="ECO:0000256" key="2">
    <source>
        <dbReference type="ARBA" id="ARBA00013064"/>
    </source>
</evidence>
<comment type="caution">
    <text evidence="8">The sequence shown here is derived from an EMBL/GenBank/DDBJ whole genome shotgun (WGS) entry which is preliminary data.</text>
</comment>
<accession>A0A9D1SH24</accession>
<dbReference type="PRINTS" id="PR00719">
    <property type="entry name" value="LMWPTPASE"/>
</dbReference>
<dbReference type="GO" id="GO:0004725">
    <property type="term" value="F:protein tyrosine phosphatase activity"/>
    <property type="evidence" value="ECO:0007669"/>
    <property type="project" value="UniProtKB-EC"/>
</dbReference>
<dbReference type="PANTHER" id="PTHR11717:SF7">
    <property type="entry name" value="LOW MOLECULAR WEIGHT PHOSPHOTYROSINE PROTEIN PHOSPHATASE"/>
    <property type="match status" value="1"/>
</dbReference>
<evidence type="ECO:0000256" key="5">
    <source>
        <dbReference type="ARBA" id="ARBA00051722"/>
    </source>
</evidence>
<name>A0A9D1SH24_9FIRM</name>
<feature type="active site" description="Proton donor" evidence="6">
    <location>
        <position position="127"/>
    </location>
</feature>
<dbReference type="PANTHER" id="PTHR11717">
    <property type="entry name" value="LOW MOLECULAR WEIGHT PROTEIN TYROSINE PHOSPHATASE"/>
    <property type="match status" value="1"/>
</dbReference>
<dbReference type="SUPFAM" id="SSF52788">
    <property type="entry name" value="Phosphotyrosine protein phosphatases I"/>
    <property type="match status" value="1"/>
</dbReference>
<feature type="domain" description="Phosphotyrosine protein phosphatase I" evidence="7">
    <location>
        <begin position="2"/>
        <end position="151"/>
    </location>
</feature>
<keyword evidence="4" id="KW-0904">Protein phosphatase</keyword>
<proteinExistence type="inferred from homology"/>